<feature type="compositionally biased region" description="Basic residues" evidence="1">
    <location>
        <begin position="206"/>
        <end position="220"/>
    </location>
</feature>
<comment type="caution">
    <text evidence="2">The sequence shown here is derived from an EMBL/GenBank/DDBJ whole genome shotgun (WGS) entry which is preliminary data.</text>
</comment>
<organism evidence="2 3">
    <name type="scientific">Alternaria atra</name>
    <dbReference type="NCBI Taxonomy" id="119953"/>
    <lineage>
        <taxon>Eukaryota</taxon>
        <taxon>Fungi</taxon>
        <taxon>Dikarya</taxon>
        <taxon>Ascomycota</taxon>
        <taxon>Pezizomycotina</taxon>
        <taxon>Dothideomycetes</taxon>
        <taxon>Pleosporomycetidae</taxon>
        <taxon>Pleosporales</taxon>
        <taxon>Pleosporineae</taxon>
        <taxon>Pleosporaceae</taxon>
        <taxon>Alternaria</taxon>
        <taxon>Alternaria sect. Ulocladioides</taxon>
    </lineage>
</organism>
<evidence type="ECO:0000256" key="1">
    <source>
        <dbReference type="SAM" id="MobiDB-lite"/>
    </source>
</evidence>
<gene>
    <name evidence="2" type="ORF">ALTATR162_LOCUS2990</name>
</gene>
<sequence length="226" mass="25248">MNDDQSHLTEYTHEPRIQESEEAALLHMWRVMGYGDTPGLPSYERHPDHPIATHIEPIIPTITLTEPTPSSSQEASATPKETTLRAMPTVAPEEDACSAIDQHPQEMYQFHPPTPINHPQYSRESLTQSLNPTHRFVPRAAEDYQNMLQAMATGNFDIPVFGTAGAAFQNRSAAQAVPMTPSTSKKRKRVQTLHDTDSQEVERAPKKPTGRKKKQKKKPVKIGNPA</sequence>
<accession>A0A8J2HYN5</accession>
<keyword evidence="3" id="KW-1185">Reference proteome</keyword>
<reference evidence="2" key="1">
    <citation type="submission" date="2021-05" db="EMBL/GenBank/DDBJ databases">
        <authorList>
            <person name="Stam R."/>
        </authorList>
    </citation>
    <scope>NUCLEOTIDE SEQUENCE</scope>
    <source>
        <strain evidence="2">CS162</strain>
    </source>
</reference>
<evidence type="ECO:0000313" key="3">
    <source>
        <dbReference type="Proteomes" id="UP000676310"/>
    </source>
</evidence>
<dbReference type="EMBL" id="CAJRGZ010000016">
    <property type="protein sequence ID" value="CAG5152988.1"/>
    <property type="molecule type" value="Genomic_DNA"/>
</dbReference>
<dbReference type="RefSeq" id="XP_043166531.1">
    <property type="nucleotide sequence ID" value="XM_043310596.1"/>
</dbReference>
<dbReference type="AlphaFoldDB" id="A0A8J2HYN5"/>
<dbReference type="Proteomes" id="UP000676310">
    <property type="component" value="Unassembled WGS sequence"/>
</dbReference>
<feature type="compositionally biased region" description="Basic and acidic residues" evidence="1">
    <location>
        <begin position="192"/>
        <end position="205"/>
    </location>
</feature>
<dbReference type="GeneID" id="67014496"/>
<proteinExistence type="predicted"/>
<dbReference type="OrthoDB" id="3693128at2759"/>
<feature type="region of interest" description="Disordered" evidence="1">
    <location>
        <begin position="172"/>
        <end position="226"/>
    </location>
</feature>
<evidence type="ECO:0000313" key="2">
    <source>
        <dbReference type="EMBL" id="CAG5152988.1"/>
    </source>
</evidence>
<name>A0A8J2HYN5_9PLEO</name>
<protein>
    <submittedName>
        <fullName evidence="2">Uncharacterized protein</fullName>
    </submittedName>
</protein>